<keyword evidence="2" id="KW-0378">Hydrolase</keyword>
<comment type="caution">
    <text evidence="6">The sequence shown here is derived from an EMBL/GenBank/DDBJ whole genome shotgun (WGS) entry which is preliminary data.</text>
</comment>
<dbReference type="Pfam" id="PF00867">
    <property type="entry name" value="XPG_I"/>
    <property type="match status" value="1"/>
</dbReference>
<dbReference type="GO" id="GO:0017108">
    <property type="term" value="F:5'-flap endonuclease activity"/>
    <property type="evidence" value="ECO:0007669"/>
    <property type="project" value="TreeGrafter"/>
</dbReference>
<dbReference type="InterPro" id="IPR006084">
    <property type="entry name" value="XPG/Rad2"/>
</dbReference>
<dbReference type="GO" id="GO:0006281">
    <property type="term" value="P:DNA repair"/>
    <property type="evidence" value="ECO:0007669"/>
    <property type="project" value="UniProtKB-ARBA"/>
</dbReference>
<sequence>MPQDRDGTLITQRFHFAPMPHPYKHVLGWYRLLRELRESDVRAICVFDGEQRSTAKSDEVCPCFVVSVSVIHAIKIERRRQIRRMDYARGLIEMDRLQRLQNLTQLLKTCRSLDSAERERSAEALRDLIPKPEAAATTPPSPSHLAAGLASLDLSAEAGNVPSTSTDADPLDHFDRSEIQEILLQNILVPPFVQELSSVTDNDITAPLPMEADPILETPVSKTELLVLGTPVSKDDVEDLPSSFAALYLNYRQSISKLDGLSIPTLSVIRQGIQSDDTGEIHTEFVMSKSQYQLTLEEGKFWESLAESPVTEMCHETLEANITTITEKSSLMVDSYIRRRNIPTEETYEESREILQAMGVPCIVSTGPFEAEALASSLVQHGLADYVASEDTDVLVYEAPLIRNITSRKEPLTLIFGADVRQSLQLDRASYVDFVLLLGTDFSQRIKNVGPQRALKFIREYGTIEHILEKETQYPPRQPLDTYLEQVQIARAVFETLPPVPEARLMQQGECDDKLVWDILQKFGLTRLVAYEDWDSTVALEGNYFSDNPSAS</sequence>
<gene>
    <name evidence="6" type="ORF">EW146_g327</name>
</gene>
<keyword evidence="2" id="KW-0255">Endonuclease</keyword>
<evidence type="ECO:0000313" key="6">
    <source>
        <dbReference type="EMBL" id="THH21156.1"/>
    </source>
</evidence>
<dbReference type="InterPro" id="IPR029060">
    <property type="entry name" value="PIN-like_dom_sf"/>
</dbReference>
<dbReference type="Gene3D" id="1.10.150.20">
    <property type="entry name" value="5' to 3' exonuclease, C-terminal subdomain"/>
    <property type="match status" value="1"/>
</dbReference>
<dbReference type="AlphaFoldDB" id="A0A4S4M786"/>
<dbReference type="GO" id="GO:0003677">
    <property type="term" value="F:DNA binding"/>
    <property type="evidence" value="ECO:0007669"/>
    <property type="project" value="InterPro"/>
</dbReference>
<dbReference type="SMART" id="SM00279">
    <property type="entry name" value="HhH2"/>
    <property type="match status" value="1"/>
</dbReference>
<feature type="compositionally biased region" description="Basic and acidic residues" evidence="4">
    <location>
        <begin position="121"/>
        <end position="130"/>
    </location>
</feature>
<feature type="compositionally biased region" description="Low complexity" evidence="4">
    <location>
        <begin position="131"/>
        <end position="143"/>
    </location>
</feature>
<feature type="region of interest" description="Disordered" evidence="4">
    <location>
        <begin position="121"/>
        <end position="143"/>
    </location>
</feature>
<dbReference type="PANTHER" id="PTHR11081:SF9">
    <property type="entry name" value="FLAP ENDONUCLEASE 1"/>
    <property type="match status" value="1"/>
</dbReference>
<dbReference type="InterPro" id="IPR006086">
    <property type="entry name" value="XPG-I_dom"/>
</dbReference>
<evidence type="ECO:0000256" key="1">
    <source>
        <dbReference type="ARBA" id="ARBA00022723"/>
    </source>
</evidence>
<dbReference type="OrthoDB" id="31113at2759"/>
<keyword evidence="7" id="KW-1185">Reference proteome</keyword>
<dbReference type="PRINTS" id="PR00853">
    <property type="entry name" value="XPGRADSUPER"/>
</dbReference>
<dbReference type="InterPro" id="IPR036279">
    <property type="entry name" value="5-3_exonuclease_C_sf"/>
</dbReference>
<dbReference type="Proteomes" id="UP000310158">
    <property type="component" value="Unassembled WGS sequence"/>
</dbReference>
<evidence type="ECO:0000259" key="5">
    <source>
        <dbReference type="SMART" id="SM00484"/>
    </source>
</evidence>
<keyword evidence="2" id="KW-0540">Nuclease</keyword>
<dbReference type="SMART" id="SM00484">
    <property type="entry name" value="XPGI"/>
    <property type="match status" value="1"/>
</dbReference>
<feature type="domain" description="XPG-I" evidence="5">
    <location>
        <begin position="356"/>
        <end position="426"/>
    </location>
</feature>
<proteinExistence type="predicted"/>
<reference evidence="6 7" key="1">
    <citation type="submission" date="2019-02" db="EMBL/GenBank/DDBJ databases">
        <title>Genome sequencing of the rare red list fungi Bondarzewia mesenterica.</title>
        <authorList>
            <person name="Buettner E."/>
            <person name="Kellner H."/>
        </authorList>
    </citation>
    <scope>NUCLEOTIDE SEQUENCE [LARGE SCALE GENOMIC DNA]</scope>
    <source>
        <strain evidence="6 7">DSM 108281</strain>
    </source>
</reference>
<dbReference type="PANTHER" id="PTHR11081">
    <property type="entry name" value="FLAP ENDONUCLEASE FAMILY MEMBER"/>
    <property type="match status" value="1"/>
</dbReference>
<dbReference type="EMBL" id="SGPL01000007">
    <property type="protein sequence ID" value="THH21156.1"/>
    <property type="molecule type" value="Genomic_DNA"/>
</dbReference>
<dbReference type="SUPFAM" id="SSF47807">
    <property type="entry name" value="5' to 3' exonuclease, C-terminal subdomain"/>
    <property type="match status" value="1"/>
</dbReference>
<evidence type="ECO:0000313" key="7">
    <source>
        <dbReference type="Proteomes" id="UP000310158"/>
    </source>
</evidence>
<evidence type="ECO:0000256" key="3">
    <source>
        <dbReference type="ARBA" id="ARBA00022842"/>
    </source>
</evidence>
<organism evidence="6 7">
    <name type="scientific">Bondarzewia mesenterica</name>
    <dbReference type="NCBI Taxonomy" id="1095465"/>
    <lineage>
        <taxon>Eukaryota</taxon>
        <taxon>Fungi</taxon>
        <taxon>Dikarya</taxon>
        <taxon>Basidiomycota</taxon>
        <taxon>Agaricomycotina</taxon>
        <taxon>Agaricomycetes</taxon>
        <taxon>Russulales</taxon>
        <taxon>Bondarzewiaceae</taxon>
        <taxon>Bondarzewia</taxon>
    </lineage>
</organism>
<dbReference type="InterPro" id="IPR008918">
    <property type="entry name" value="HhH2"/>
</dbReference>
<evidence type="ECO:0000256" key="2">
    <source>
        <dbReference type="ARBA" id="ARBA00022759"/>
    </source>
</evidence>
<keyword evidence="3" id="KW-0460">Magnesium</keyword>
<protein>
    <recommendedName>
        <fullName evidence="5">XPG-I domain-containing protein</fullName>
    </recommendedName>
</protein>
<name>A0A4S4M786_9AGAM</name>
<keyword evidence="1" id="KW-0479">Metal-binding</keyword>
<dbReference type="SUPFAM" id="SSF88723">
    <property type="entry name" value="PIN domain-like"/>
    <property type="match status" value="1"/>
</dbReference>
<accession>A0A4S4M786</accession>
<evidence type="ECO:0000256" key="4">
    <source>
        <dbReference type="SAM" id="MobiDB-lite"/>
    </source>
</evidence>
<dbReference type="GO" id="GO:0046872">
    <property type="term" value="F:metal ion binding"/>
    <property type="evidence" value="ECO:0007669"/>
    <property type="project" value="UniProtKB-KW"/>
</dbReference>
<dbReference type="Gene3D" id="3.40.50.1010">
    <property type="entry name" value="5'-nuclease"/>
    <property type="match status" value="2"/>
</dbReference>